<dbReference type="AlphaFoldDB" id="A0A1W0WX18"/>
<feature type="compositionally biased region" description="Basic and acidic residues" evidence="2">
    <location>
        <begin position="40"/>
        <end position="64"/>
    </location>
</feature>
<dbReference type="OrthoDB" id="5985027at2759"/>
<organism evidence="5 6">
    <name type="scientific">Hypsibius exemplaris</name>
    <name type="common">Freshwater tardigrade</name>
    <dbReference type="NCBI Taxonomy" id="2072580"/>
    <lineage>
        <taxon>Eukaryota</taxon>
        <taxon>Metazoa</taxon>
        <taxon>Ecdysozoa</taxon>
        <taxon>Tardigrada</taxon>
        <taxon>Eutardigrada</taxon>
        <taxon>Parachela</taxon>
        <taxon>Hypsibioidea</taxon>
        <taxon>Hypsibiidae</taxon>
        <taxon>Hypsibius</taxon>
    </lineage>
</organism>
<feature type="domain" description="Major facilitator superfamily (MFS) profile" evidence="4">
    <location>
        <begin position="76"/>
        <end position="469"/>
    </location>
</feature>
<evidence type="ECO:0000256" key="1">
    <source>
        <dbReference type="ARBA" id="ARBA00004141"/>
    </source>
</evidence>
<evidence type="ECO:0000313" key="5">
    <source>
        <dbReference type="EMBL" id="OQV19741.1"/>
    </source>
</evidence>
<dbReference type="GO" id="GO:0016020">
    <property type="term" value="C:membrane"/>
    <property type="evidence" value="ECO:0007669"/>
    <property type="project" value="UniProtKB-SubCell"/>
</dbReference>
<feature type="transmembrane region" description="Helical" evidence="3">
    <location>
        <begin position="443"/>
        <end position="467"/>
    </location>
</feature>
<comment type="caution">
    <text evidence="5">The sequence shown here is derived from an EMBL/GenBank/DDBJ whole genome shotgun (WGS) entry which is preliminary data.</text>
</comment>
<gene>
    <name evidence="5" type="ORF">BV898_06280</name>
</gene>
<accession>A0A1W0WX18</accession>
<dbReference type="EMBL" id="MTYJ01000036">
    <property type="protein sequence ID" value="OQV19741.1"/>
    <property type="molecule type" value="Genomic_DNA"/>
</dbReference>
<feature type="transmembrane region" description="Helical" evidence="3">
    <location>
        <begin position="168"/>
        <end position="189"/>
    </location>
</feature>
<dbReference type="InterPro" id="IPR050327">
    <property type="entry name" value="Proton-linked_MCT"/>
</dbReference>
<comment type="subcellular location">
    <subcellularLocation>
        <location evidence="1">Membrane</location>
        <topology evidence="1">Multi-pass membrane protein</topology>
    </subcellularLocation>
</comment>
<feature type="transmembrane region" description="Helical" evidence="3">
    <location>
        <begin position="116"/>
        <end position="136"/>
    </location>
</feature>
<proteinExistence type="predicted"/>
<feature type="region of interest" description="Disordered" evidence="2">
    <location>
        <begin position="38"/>
        <end position="65"/>
    </location>
</feature>
<protein>
    <recommendedName>
        <fullName evidence="4">Major facilitator superfamily (MFS) profile domain-containing protein</fullName>
    </recommendedName>
</protein>
<dbReference type="Gene3D" id="1.20.1250.20">
    <property type="entry name" value="MFS general substrate transporter like domains"/>
    <property type="match status" value="2"/>
</dbReference>
<keyword evidence="3" id="KW-0472">Membrane</keyword>
<feature type="transmembrane region" description="Helical" evidence="3">
    <location>
        <begin position="201"/>
        <end position="221"/>
    </location>
</feature>
<keyword evidence="6" id="KW-1185">Reference proteome</keyword>
<evidence type="ECO:0000256" key="3">
    <source>
        <dbReference type="SAM" id="Phobius"/>
    </source>
</evidence>
<feature type="transmembrane region" description="Helical" evidence="3">
    <location>
        <begin position="413"/>
        <end position="437"/>
    </location>
</feature>
<dbReference type="GO" id="GO:0008028">
    <property type="term" value="F:monocarboxylic acid transmembrane transporter activity"/>
    <property type="evidence" value="ECO:0007669"/>
    <property type="project" value="TreeGrafter"/>
</dbReference>
<keyword evidence="3" id="KW-0812">Transmembrane</keyword>
<dbReference type="SUPFAM" id="SSF103473">
    <property type="entry name" value="MFS general substrate transporter"/>
    <property type="match status" value="1"/>
</dbReference>
<name>A0A1W0WX18_HYPEX</name>
<keyword evidence="3" id="KW-1133">Transmembrane helix</keyword>
<sequence>MAYDESDAISQPKTPLSESSITLDESEPDALMFISDAQNEETHGRRNGENLRENGKYSGSRERFSSGSRVDTGYAWVICLAVCMLNILTDGFCFSLNILFPIFLEQFGESTAATTMIGSVLTGVMLLSGPIVGFLLSRFGARLVCFTGAAVAAAGAVISALAGSVLFLVLSLGLLTGFGFGCMLIANMVSVMTWFVRRRPLAMGITSIVGGSGMFIFPYLIAVLREEYGLEGFFLILGGIILHGCVFGLLLRPSPVTSTDPNPKLTETNDTQNATSSFDVVIFKNWKFDLLLASNFLQALGFFPIMMFVVSRAEEFPGFTPEQAAFLPTVVGMANIGGRLLAMITLDCKAFNKACLMAIMEFIGGTAIALSIFCETYAWQVVFSVAYGIVGGFGMVGLGIVMAELISIDQMAIASGFVTFSIGIAAMSGGPLSGMILDLTNSYTMVFLFFGSILICASALMFLIFVAQRRSPQRKHKN</sequence>
<dbReference type="PROSITE" id="PS50850">
    <property type="entry name" value="MFS"/>
    <property type="match status" value="1"/>
</dbReference>
<dbReference type="Pfam" id="PF07690">
    <property type="entry name" value="MFS_1"/>
    <property type="match status" value="1"/>
</dbReference>
<feature type="transmembrane region" description="Helical" evidence="3">
    <location>
        <begin position="354"/>
        <end position="373"/>
    </location>
</feature>
<evidence type="ECO:0000259" key="4">
    <source>
        <dbReference type="PROSITE" id="PS50850"/>
    </source>
</evidence>
<feature type="compositionally biased region" description="Polar residues" evidence="2">
    <location>
        <begin position="8"/>
        <end position="21"/>
    </location>
</feature>
<feature type="region of interest" description="Disordered" evidence="2">
    <location>
        <begin position="1"/>
        <end position="21"/>
    </location>
</feature>
<dbReference type="PANTHER" id="PTHR11360:SF284">
    <property type="entry name" value="EG:103B4.3 PROTEIN-RELATED"/>
    <property type="match status" value="1"/>
</dbReference>
<reference evidence="6" key="1">
    <citation type="submission" date="2017-01" db="EMBL/GenBank/DDBJ databases">
        <title>Comparative genomics of anhydrobiosis in the tardigrade Hypsibius dujardini.</title>
        <authorList>
            <person name="Yoshida Y."/>
            <person name="Koutsovoulos G."/>
            <person name="Laetsch D."/>
            <person name="Stevens L."/>
            <person name="Kumar S."/>
            <person name="Horikawa D."/>
            <person name="Ishino K."/>
            <person name="Komine S."/>
            <person name="Tomita M."/>
            <person name="Blaxter M."/>
            <person name="Arakawa K."/>
        </authorList>
    </citation>
    <scope>NUCLEOTIDE SEQUENCE [LARGE SCALE GENOMIC DNA]</scope>
    <source>
        <strain evidence="6">Z151</strain>
    </source>
</reference>
<evidence type="ECO:0000313" key="6">
    <source>
        <dbReference type="Proteomes" id="UP000192578"/>
    </source>
</evidence>
<feature type="transmembrane region" description="Helical" evidence="3">
    <location>
        <begin position="290"/>
        <end position="311"/>
    </location>
</feature>
<feature type="transmembrane region" description="Helical" evidence="3">
    <location>
        <begin position="143"/>
        <end position="162"/>
    </location>
</feature>
<dbReference type="CDD" id="cd17352">
    <property type="entry name" value="MFS_MCT_SLC16"/>
    <property type="match status" value="1"/>
</dbReference>
<feature type="transmembrane region" description="Helical" evidence="3">
    <location>
        <begin position="323"/>
        <end position="342"/>
    </location>
</feature>
<evidence type="ECO:0000256" key="2">
    <source>
        <dbReference type="SAM" id="MobiDB-lite"/>
    </source>
</evidence>
<feature type="transmembrane region" description="Helical" evidence="3">
    <location>
        <begin position="379"/>
        <end position="401"/>
    </location>
</feature>
<feature type="transmembrane region" description="Helical" evidence="3">
    <location>
        <begin position="73"/>
        <end position="104"/>
    </location>
</feature>
<dbReference type="PANTHER" id="PTHR11360">
    <property type="entry name" value="MONOCARBOXYLATE TRANSPORTER"/>
    <property type="match status" value="1"/>
</dbReference>
<dbReference type="InterPro" id="IPR020846">
    <property type="entry name" value="MFS_dom"/>
</dbReference>
<feature type="transmembrane region" description="Helical" evidence="3">
    <location>
        <begin position="233"/>
        <end position="251"/>
    </location>
</feature>
<dbReference type="Proteomes" id="UP000192578">
    <property type="component" value="Unassembled WGS sequence"/>
</dbReference>
<dbReference type="InterPro" id="IPR036259">
    <property type="entry name" value="MFS_trans_sf"/>
</dbReference>
<dbReference type="InterPro" id="IPR011701">
    <property type="entry name" value="MFS"/>
</dbReference>